<dbReference type="EMBL" id="AJ457162">
    <property type="protein sequence ID" value="CAD29779.1"/>
    <property type="molecule type" value="Genomic_DNA"/>
</dbReference>
<feature type="domain" description="Histidine kinase" evidence="11">
    <location>
        <begin position="117"/>
        <end position="302"/>
    </location>
</feature>
<feature type="compositionally biased region" description="Low complexity" evidence="9">
    <location>
        <begin position="331"/>
        <end position="349"/>
    </location>
</feature>
<accession>Q8KRF2</accession>
<organism evidence="12">
    <name type="scientific">Arthrobacter sp. C2-2</name>
    <dbReference type="NCBI Taxonomy" id="192168"/>
    <lineage>
        <taxon>Bacteria</taxon>
        <taxon>Bacillati</taxon>
        <taxon>Actinomycetota</taxon>
        <taxon>Actinomycetes</taxon>
        <taxon>Micrococcales</taxon>
        <taxon>Micrococcaceae</taxon>
        <taxon>Arthrobacter</taxon>
    </lineage>
</organism>
<comment type="catalytic activity">
    <reaction evidence="1">
        <text>ATP + protein L-histidine = ADP + protein N-phospho-L-histidine.</text>
        <dbReference type="EC" id="2.7.13.3"/>
    </reaction>
</comment>
<keyword evidence="4" id="KW-0597">Phosphoprotein</keyword>
<dbReference type="CDD" id="cd00075">
    <property type="entry name" value="HATPase"/>
    <property type="match status" value="1"/>
</dbReference>
<dbReference type="Gene3D" id="3.30.565.10">
    <property type="entry name" value="Histidine kinase-like ATPase, C-terminal domain"/>
    <property type="match status" value="1"/>
</dbReference>
<dbReference type="SUPFAM" id="SSF55874">
    <property type="entry name" value="ATPase domain of HSP90 chaperone/DNA topoisomerase II/histidine kinase"/>
    <property type="match status" value="1"/>
</dbReference>
<evidence type="ECO:0000256" key="2">
    <source>
        <dbReference type="ARBA" id="ARBA00004236"/>
    </source>
</evidence>
<dbReference type="CDD" id="cd00082">
    <property type="entry name" value="HisKA"/>
    <property type="match status" value="1"/>
</dbReference>
<evidence type="ECO:0000256" key="7">
    <source>
        <dbReference type="ARBA" id="ARBA00022777"/>
    </source>
</evidence>
<dbReference type="Pfam" id="PF00512">
    <property type="entry name" value="HisKA"/>
    <property type="match status" value="1"/>
</dbReference>
<evidence type="ECO:0000256" key="8">
    <source>
        <dbReference type="ARBA" id="ARBA00022989"/>
    </source>
</evidence>
<evidence type="ECO:0000256" key="4">
    <source>
        <dbReference type="ARBA" id="ARBA00022553"/>
    </source>
</evidence>
<evidence type="ECO:0000256" key="10">
    <source>
        <dbReference type="SAM" id="Phobius"/>
    </source>
</evidence>
<dbReference type="GO" id="GO:0005886">
    <property type="term" value="C:plasma membrane"/>
    <property type="evidence" value="ECO:0007669"/>
    <property type="project" value="UniProtKB-SubCell"/>
</dbReference>
<dbReference type="InterPro" id="IPR003594">
    <property type="entry name" value="HATPase_dom"/>
</dbReference>
<dbReference type="InterPro" id="IPR036097">
    <property type="entry name" value="HisK_dim/P_sf"/>
</dbReference>
<keyword evidence="5" id="KW-0808">Transferase</keyword>
<evidence type="ECO:0000259" key="11">
    <source>
        <dbReference type="PROSITE" id="PS50109"/>
    </source>
</evidence>
<dbReference type="SMART" id="SM00387">
    <property type="entry name" value="HATPase_c"/>
    <property type="match status" value="1"/>
</dbReference>
<keyword evidence="8 10" id="KW-1133">Transmembrane helix</keyword>
<dbReference type="PANTHER" id="PTHR45436:SF5">
    <property type="entry name" value="SENSOR HISTIDINE KINASE TRCS"/>
    <property type="match status" value="1"/>
</dbReference>
<evidence type="ECO:0000256" key="6">
    <source>
        <dbReference type="ARBA" id="ARBA00022692"/>
    </source>
</evidence>
<evidence type="ECO:0000256" key="9">
    <source>
        <dbReference type="SAM" id="MobiDB-lite"/>
    </source>
</evidence>
<feature type="compositionally biased region" description="Basic residues" evidence="9">
    <location>
        <begin position="357"/>
        <end position="378"/>
    </location>
</feature>
<dbReference type="InterPro" id="IPR036890">
    <property type="entry name" value="HATPase_C_sf"/>
</dbReference>
<feature type="transmembrane region" description="Helical" evidence="10">
    <location>
        <begin position="25"/>
        <end position="50"/>
    </location>
</feature>
<dbReference type="EC" id="2.7.13.3" evidence="3"/>
<feature type="region of interest" description="Disordered" evidence="9">
    <location>
        <begin position="331"/>
        <end position="378"/>
    </location>
</feature>
<feature type="transmembrane region" description="Helical" evidence="10">
    <location>
        <begin position="302"/>
        <end position="321"/>
    </location>
</feature>
<protein>
    <recommendedName>
        <fullName evidence="3">histidine kinase</fullName>
        <ecNumber evidence="3">2.7.13.3</ecNumber>
    </recommendedName>
</protein>
<sequence>MRAQTAGPGAPQSDSIQLRRAALTVGWRIAVACAVMVLAVIVAAAIYMLYLSHHPDISASDPSSPRVYVESNDMLKAMAVAGFAGIMAAGAIGWLSARSAIRPLGRALALQRRFVQDASHELRTPLTILDARVQLAQNKVEPGTDAARLLGQIRSDTATLSATVQELLLAATGDSGAGAEELQVNGAVDAVTSDLQDLAGLREVSLLVRHDAEARVRMQPNSLRRAVLGLLDNALNHTPAGGHVTVTTAVHGRDAVITVADTGPGISGIDQARVFDRFARATQPAPGGQRSYGLGLALVREIPGVLFLALFFYIPILGNVIRSPWLTRTTPTMTTAPPANSAATGTSPSQKKEIRGQRRRQPRWRRNHPRRHGVHTAQ</sequence>
<dbReference type="PANTHER" id="PTHR45436">
    <property type="entry name" value="SENSOR HISTIDINE KINASE YKOH"/>
    <property type="match status" value="1"/>
</dbReference>
<dbReference type="Pfam" id="PF02518">
    <property type="entry name" value="HATPase_c"/>
    <property type="match status" value="1"/>
</dbReference>
<evidence type="ECO:0000313" key="12">
    <source>
        <dbReference type="EMBL" id="CAD29779.1"/>
    </source>
</evidence>
<dbReference type="GO" id="GO:0000155">
    <property type="term" value="F:phosphorelay sensor kinase activity"/>
    <property type="evidence" value="ECO:0007669"/>
    <property type="project" value="InterPro"/>
</dbReference>
<evidence type="ECO:0000256" key="1">
    <source>
        <dbReference type="ARBA" id="ARBA00000085"/>
    </source>
</evidence>
<evidence type="ECO:0000256" key="3">
    <source>
        <dbReference type="ARBA" id="ARBA00012438"/>
    </source>
</evidence>
<proteinExistence type="predicted"/>
<dbReference type="Gene3D" id="1.10.287.130">
    <property type="match status" value="1"/>
</dbReference>
<keyword evidence="6 10" id="KW-0812">Transmembrane</keyword>
<dbReference type="InterPro" id="IPR005467">
    <property type="entry name" value="His_kinase_dom"/>
</dbReference>
<evidence type="ECO:0000256" key="5">
    <source>
        <dbReference type="ARBA" id="ARBA00022679"/>
    </source>
</evidence>
<dbReference type="SMART" id="SM00388">
    <property type="entry name" value="HisKA"/>
    <property type="match status" value="1"/>
</dbReference>
<dbReference type="InterPro" id="IPR003661">
    <property type="entry name" value="HisK_dim/P_dom"/>
</dbReference>
<dbReference type="SUPFAM" id="SSF47384">
    <property type="entry name" value="Homodimeric domain of signal transducing histidine kinase"/>
    <property type="match status" value="1"/>
</dbReference>
<dbReference type="PROSITE" id="PS50109">
    <property type="entry name" value="HIS_KIN"/>
    <property type="match status" value="1"/>
</dbReference>
<gene>
    <name evidence="12" type="primary">hikAC22</name>
</gene>
<dbReference type="InterPro" id="IPR050428">
    <property type="entry name" value="TCS_sensor_his_kinase"/>
</dbReference>
<dbReference type="AlphaFoldDB" id="Q8KRF2"/>
<keyword evidence="10" id="KW-0472">Membrane</keyword>
<feature type="transmembrane region" description="Helical" evidence="10">
    <location>
        <begin position="77"/>
        <end position="97"/>
    </location>
</feature>
<name>Q8KRF2_9MICC</name>
<comment type="subcellular location">
    <subcellularLocation>
        <location evidence="2">Cell membrane</location>
    </subcellularLocation>
</comment>
<keyword evidence="7 12" id="KW-0418">Kinase</keyword>
<reference evidence="12" key="1">
    <citation type="journal article" date="2003" name="Enzyme Microb. Technol.">
        <title>The cloning, purification and characterization of a cold active beta-galactosidase from the psychrotolerant Antarctic bacterium Arthrobacter sp. C2-2.</title>
        <authorList>
            <person name="Karasova P."/>
            <person name="Strnad H."/>
            <person name="Spiwok V."/>
            <person name="Mala S."/>
            <person name="Kralova B."/>
            <person name="Russell N.J."/>
        </authorList>
    </citation>
    <scope>NUCLEOTIDE SEQUENCE</scope>
    <source>
        <strain evidence="12">C2-2</strain>
    </source>
</reference>